<name>A0AAE9N5F8_9VIBR</name>
<reference evidence="1" key="1">
    <citation type="submission" date="2020-03" db="EMBL/GenBank/DDBJ databases">
        <title>Five strains of Vibrio campbellii isolated from Mariana Trench.</title>
        <authorList>
            <person name="Liang J."/>
            <person name="Zhang X.-H."/>
        </authorList>
    </citation>
    <scope>NUCLEOTIDE SEQUENCE</scope>
    <source>
        <strain evidence="2">LJC013</strain>
        <strain evidence="1">LJC014</strain>
    </source>
</reference>
<evidence type="ECO:0000313" key="2">
    <source>
        <dbReference type="EMBL" id="UTZ33981.1"/>
    </source>
</evidence>
<dbReference type="Proteomes" id="UP001058687">
    <property type="component" value="Chromosome 2"/>
</dbReference>
<accession>A0AAE9N5F8</accession>
<dbReference type="Proteomes" id="UP001059912">
    <property type="component" value="Chromosome 2"/>
</dbReference>
<dbReference type="InterPro" id="IPR039437">
    <property type="entry name" value="FrzH/put_lumazine-bd"/>
</dbReference>
<dbReference type="EMBL" id="CP050468">
    <property type="protein sequence ID" value="UTZ29719.1"/>
    <property type="molecule type" value="Genomic_DNA"/>
</dbReference>
<dbReference type="EMBL" id="CP050471">
    <property type="protein sequence ID" value="UTZ33981.1"/>
    <property type="molecule type" value="Genomic_DNA"/>
</dbReference>
<gene>
    <name evidence="1" type="ORF">HB761_24430</name>
    <name evidence="2" type="ORF">HB762_22355</name>
</gene>
<dbReference type="Gene3D" id="3.10.450.50">
    <property type="match status" value="1"/>
</dbReference>
<dbReference type="SUPFAM" id="SSF54427">
    <property type="entry name" value="NTF2-like"/>
    <property type="match status" value="1"/>
</dbReference>
<organism evidence="1 3">
    <name type="scientific">Vibrio campbellii</name>
    <dbReference type="NCBI Taxonomy" id="680"/>
    <lineage>
        <taxon>Bacteria</taxon>
        <taxon>Pseudomonadati</taxon>
        <taxon>Pseudomonadota</taxon>
        <taxon>Gammaproteobacteria</taxon>
        <taxon>Vibrionales</taxon>
        <taxon>Vibrionaceae</taxon>
        <taxon>Vibrio</taxon>
    </lineage>
</organism>
<dbReference type="Pfam" id="PF12893">
    <property type="entry name" value="Lumazine_bd_2"/>
    <property type="match status" value="1"/>
</dbReference>
<evidence type="ECO:0000313" key="1">
    <source>
        <dbReference type="EMBL" id="UTZ29719.1"/>
    </source>
</evidence>
<evidence type="ECO:0000313" key="4">
    <source>
        <dbReference type="Proteomes" id="UP001059912"/>
    </source>
</evidence>
<proteinExistence type="predicted"/>
<evidence type="ECO:0000313" key="3">
    <source>
        <dbReference type="Proteomes" id="UP001058687"/>
    </source>
</evidence>
<dbReference type="RefSeq" id="WP_010644404.1">
    <property type="nucleotide sequence ID" value="NZ_CP030789.1"/>
</dbReference>
<keyword evidence="4" id="KW-1185">Reference proteome</keyword>
<dbReference type="InterPro" id="IPR032710">
    <property type="entry name" value="NTF2-like_dom_sf"/>
</dbReference>
<dbReference type="AlphaFoldDB" id="A0AAE9N5F8"/>
<sequence length="121" mass="13656">MDIKNQEKAVTDKVSLYISALENSEFAKDNIERAFYSSTNLHSLSEDGSIHFIPRDALVEYAVTNNAEVVGSILGVEVVNDMAFAKVKLELSDFYWVDYLTLLKIKGDWLIVSKTFTTINK</sequence>
<protein>
    <submittedName>
        <fullName evidence="1">Nuclear transport factor 2 family protein</fullName>
    </submittedName>
</protein>